<dbReference type="PROSITE" id="PS00106">
    <property type="entry name" value="GALACTOKINASE"/>
    <property type="match status" value="1"/>
</dbReference>
<keyword evidence="12" id="KW-1185">Reference proteome</keyword>
<proteinExistence type="inferred from homology"/>
<evidence type="ECO:0000259" key="8">
    <source>
        <dbReference type="Pfam" id="PF00288"/>
    </source>
</evidence>
<dbReference type="PANTHER" id="PTHR10457">
    <property type="entry name" value="MEVALONATE KINASE/GALACTOKINASE"/>
    <property type="match status" value="1"/>
</dbReference>
<keyword evidence="6" id="KW-0119">Carbohydrate metabolism</keyword>
<dbReference type="Gene3D" id="3.30.230.10">
    <property type="match status" value="1"/>
</dbReference>
<dbReference type="PRINTS" id="PR00473">
    <property type="entry name" value="GALCTOKINASE"/>
</dbReference>
<dbReference type="InterPro" id="IPR000705">
    <property type="entry name" value="Galactokinase"/>
</dbReference>
<keyword evidence="2" id="KW-0808">Transferase</keyword>
<keyword evidence="3" id="KW-0547">Nucleotide-binding</keyword>
<dbReference type="InterPro" id="IPR019539">
    <property type="entry name" value="GalKase_N"/>
</dbReference>
<organism evidence="11 12">
    <name type="scientific">Neorhodopirellula lusitana</name>
    <dbReference type="NCBI Taxonomy" id="445327"/>
    <lineage>
        <taxon>Bacteria</taxon>
        <taxon>Pseudomonadati</taxon>
        <taxon>Planctomycetota</taxon>
        <taxon>Planctomycetia</taxon>
        <taxon>Pirellulales</taxon>
        <taxon>Pirellulaceae</taxon>
        <taxon>Neorhodopirellula</taxon>
    </lineage>
</organism>
<evidence type="ECO:0000256" key="7">
    <source>
        <dbReference type="NCBIfam" id="TIGR00131"/>
    </source>
</evidence>
<keyword evidence="5" id="KW-0067">ATP-binding</keyword>
<dbReference type="SUPFAM" id="SSF54211">
    <property type="entry name" value="Ribosomal protein S5 domain 2-like"/>
    <property type="match status" value="1"/>
</dbReference>
<dbReference type="Pfam" id="PF00288">
    <property type="entry name" value="GHMP_kinases_N"/>
    <property type="match status" value="1"/>
</dbReference>
<evidence type="ECO:0000313" key="12">
    <source>
        <dbReference type="Proteomes" id="UP001158067"/>
    </source>
</evidence>
<dbReference type="Gene3D" id="3.30.70.890">
    <property type="entry name" value="GHMP kinase, C-terminal domain"/>
    <property type="match status" value="1"/>
</dbReference>
<dbReference type="PROSITE" id="PS00627">
    <property type="entry name" value="GHMP_KINASES_ATP"/>
    <property type="match status" value="1"/>
</dbReference>
<dbReference type="InterPro" id="IPR020568">
    <property type="entry name" value="Ribosomal_Su5_D2-typ_SF"/>
</dbReference>
<sequence length="404" mass="43628">MFLAEDESVGSKLFTALQQDVVSELETRFAGVPCGFTAAPGRVNLIGEHIDYNDGFVLPMAIERYVVIAANRCEDPTRPFARIYSLDLDATIEIPLNAGPEPTLEGWGRYIEGVFSGFVARGTTIPPFDAVIGSNVPHGGGLSSSAALEVATATLLAEITGDALTKLEKALLCQRAEHVFAGVPCGIMDQYSSVFGEANQLMLIDCQSQDCELVPFDSSGVSVLITNSNVKHELTGGEYAERRSQCDRALAKIGIASWRDVSWEDVAAKQSELTDEEFRRARHVVTEIERTIKAADGFRNGRWEEVGTLMNASHDSLRDDFEVSCRELDVLVEIAIELGQEHGVIGSRMTGGGFGGSTVTLVEDAKVADVIAAIQQKYQEVTGLKCDCFASHPALGAHVIQTQP</sequence>
<dbReference type="Pfam" id="PF10509">
    <property type="entry name" value="GalKase_gal_bdg"/>
    <property type="match status" value="1"/>
</dbReference>
<evidence type="ECO:0000256" key="2">
    <source>
        <dbReference type="ARBA" id="ARBA00022679"/>
    </source>
</evidence>
<dbReference type="NCBIfam" id="TIGR00131">
    <property type="entry name" value="gal_kin"/>
    <property type="match status" value="1"/>
</dbReference>
<evidence type="ECO:0000259" key="10">
    <source>
        <dbReference type="Pfam" id="PF10509"/>
    </source>
</evidence>
<evidence type="ECO:0000256" key="1">
    <source>
        <dbReference type="ARBA" id="ARBA00006566"/>
    </source>
</evidence>
<keyword evidence="6" id="KW-0299">Galactose metabolism</keyword>
<dbReference type="Pfam" id="PF08544">
    <property type="entry name" value="GHMP_kinases_C"/>
    <property type="match status" value="1"/>
</dbReference>
<evidence type="ECO:0000256" key="4">
    <source>
        <dbReference type="ARBA" id="ARBA00022777"/>
    </source>
</evidence>
<evidence type="ECO:0000259" key="9">
    <source>
        <dbReference type="Pfam" id="PF08544"/>
    </source>
</evidence>
<feature type="domain" description="Galactokinase N-terminal" evidence="10">
    <location>
        <begin position="26"/>
        <end position="71"/>
    </location>
</feature>
<dbReference type="SUPFAM" id="SSF55060">
    <property type="entry name" value="GHMP Kinase, C-terminal domain"/>
    <property type="match status" value="1"/>
</dbReference>
<evidence type="ECO:0000256" key="3">
    <source>
        <dbReference type="ARBA" id="ARBA00022741"/>
    </source>
</evidence>
<feature type="domain" description="GHMP kinase N-terminal" evidence="8">
    <location>
        <begin position="121"/>
        <end position="196"/>
    </location>
</feature>
<dbReference type="InterPro" id="IPR014721">
    <property type="entry name" value="Ribsml_uS5_D2-typ_fold_subgr"/>
</dbReference>
<dbReference type="Proteomes" id="UP001158067">
    <property type="component" value="Unassembled WGS sequence"/>
</dbReference>
<protein>
    <recommendedName>
        <fullName evidence="7">Galactokinase</fullName>
        <ecNumber evidence="7">2.7.1.6</ecNumber>
    </recommendedName>
</protein>
<keyword evidence="4" id="KW-0418">Kinase</keyword>
<evidence type="ECO:0000256" key="6">
    <source>
        <dbReference type="ARBA" id="ARBA00023144"/>
    </source>
</evidence>
<dbReference type="PANTHER" id="PTHR10457:SF7">
    <property type="entry name" value="GALACTOKINASE-RELATED"/>
    <property type="match status" value="1"/>
</dbReference>
<dbReference type="InterPro" id="IPR006204">
    <property type="entry name" value="GHMP_kinase_N_dom"/>
</dbReference>
<dbReference type="InterPro" id="IPR019741">
    <property type="entry name" value="Galactokinase_CS"/>
</dbReference>
<gene>
    <name evidence="11" type="ORF">SAMN06265222_102265</name>
</gene>
<accession>A0ABY1PTT7</accession>
<dbReference type="InterPro" id="IPR036554">
    <property type="entry name" value="GHMP_kinase_C_sf"/>
</dbReference>
<feature type="domain" description="GHMP kinase C-terminal" evidence="9">
    <location>
        <begin position="295"/>
        <end position="378"/>
    </location>
</feature>
<dbReference type="PIRSF" id="PIRSF000530">
    <property type="entry name" value="Galactokinase"/>
    <property type="match status" value="1"/>
</dbReference>
<comment type="caution">
    <text evidence="11">The sequence shown here is derived from an EMBL/GenBank/DDBJ whole genome shotgun (WGS) entry which is preliminary data.</text>
</comment>
<dbReference type="RefSeq" id="WP_283431588.1">
    <property type="nucleotide sequence ID" value="NZ_FXUG01000002.1"/>
</dbReference>
<dbReference type="InterPro" id="IPR006203">
    <property type="entry name" value="GHMP_knse_ATP-bd_CS"/>
</dbReference>
<reference evidence="11 12" key="1">
    <citation type="submission" date="2017-05" db="EMBL/GenBank/DDBJ databases">
        <authorList>
            <person name="Varghese N."/>
            <person name="Submissions S."/>
        </authorList>
    </citation>
    <scope>NUCLEOTIDE SEQUENCE [LARGE SCALE GENOMIC DNA]</scope>
    <source>
        <strain evidence="11 12">DSM 25457</strain>
    </source>
</reference>
<name>A0ABY1PTT7_9BACT</name>
<dbReference type="PRINTS" id="PR00959">
    <property type="entry name" value="MEVGALKINASE"/>
</dbReference>
<evidence type="ECO:0000313" key="11">
    <source>
        <dbReference type="EMBL" id="SMP47211.1"/>
    </source>
</evidence>
<dbReference type="InterPro" id="IPR006206">
    <property type="entry name" value="Mevalonate/galactokinase"/>
</dbReference>
<comment type="similarity">
    <text evidence="1">Belongs to the GHMP kinase family. GalK subfamily.</text>
</comment>
<dbReference type="InterPro" id="IPR013750">
    <property type="entry name" value="GHMP_kinase_C_dom"/>
</dbReference>
<evidence type="ECO:0000256" key="5">
    <source>
        <dbReference type="ARBA" id="ARBA00022840"/>
    </source>
</evidence>
<dbReference type="EMBL" id="FXUG01000002">
    <property type="protein sequence ID" value="SMP47211.1"/>
    <property type="molecule type" value="Genomic_DNA"/>
</dbReference>
<dbReference type="EC" id="2.7.1.6" evidence="7"/>